<evidence type="ECO:0000256" key="1">
    <source>
        <dbReference type="ARBA" id="ARBA00004127"/>
    </source>
</evidence>
<proteinExistence type="predicted"/>
<dbReference type="EMBL" id="CAGKOT010000033">
    <property type="protein sequence ID" value="CAB5374858.1"/>
    <property type="molecule type" value="Genomic_DNA"/>
</dbReference>
<comment type="subcellular location">
    <subcellularLocation>
        <location evidence="1">Endomembrane system</location>
        <topology evidence="1">Multi-pass membrane protein</topology>
    </subcellularLocation>
</comment>
<keyword evidence="4" id="KW-0406">Ion transport</keyword>
<dbReference type="VEuPathDB" id="FungiDB:RhiirFUN_010863"/>
<evidence type="ECO:0000256" key="3">
    <source>
        <dbReference type="ARBA" id="ARBA00022833"/>
    </source>
</evidence>
<dbReference type="InterPro" id="IPR052005">
    <property type="entry name" value="CDF_SLC30A"/>
</dbReference>
<reference evidence="5" key="1">
    <citation type="submission" date="2020-05" db="EMBL/GenBank/DDBJ databases">
        <authorList>
            <person name="Rincon C."/>
            <person name="Sanders R I."/>
            <person name="Robbins C."/>
            <person name="Chaturvedi A."/>
        </authorList>
    </citation>
    <scope>NUCLEOTIDE SEQUENCE</scope>
    <source>
        <strain evidence="5">CHB12</strain>
    </source>
</reference>
<keyword evidence="2" id="KW-0813">Transport</keyword>
<comment type="caution">
    <text evidence="5">The sequence shown here is derived from an EMBL/GenBank/DDBJ whole genome shotgun (WGS) entry which is preliminary data.</text>
</comment>
<dbReference type="VEuPathDB" id="FungiDB:RhiirA1_458275"/>
<keyword evidence="3" id="KW-0862">Zinc</keyword>
<dbReference type="GO" id="GO:0005794">
    <property type="term" value="C:Golgi apparatus"/>
    <property type="evidence" value="ECO:0007669"/>
    <property type="project" value="TreeGrafter"/>
</dbReference>
<protein>
    <submittedName>
        <fullName evidence="5">Uncharacterized protein</fullName>
    </submittedName>
</protein>
<evidence type="ECO:0000313" key="5">
    <source>
        <dbReference type="EMBL" id="CAB5374858.1"/>
    </source>
</evidence>
<evidence type="ECO:0000313" key="6">
    <source>
        <dbReference type="Proteomes" id="UP000684084"/>
    </source>
</evidence>
<evidence type="ECO:0000256" key="4">
    <source>
        <dbReference type="ARBA" id="ARBA00023065"/>
    </source>
</evidence>
<dbReference type="OrthoDB" id="5382797at2759"/>
<dbReference type="AlphaFoldDB" id="A0A2I1EW53"/>
<organism evidence="5 6">
    <name type="scientific">Rhizophagus irregularis</name>
    <dbReference type="NCBI Taxonomy" id="588596"/>
    <lineage>
        <taxon>Eukaryota</taxon>
        <taxon>Fungi</taxon>
        <taxon>Fungi incertae sedis</taxon>
        <taxon>Mucoromycota</taxon>
        <taxon>Glomeromycotina</taxon>
        <taxon>Glomeromycetes</taxon>
        <taxon>Glomerales</taxon>
        <taxon>Glomeraceae</taxon>
        <taxon>Rhizophagus</taxon>
    </lineage>
</organism>
<name>A0A2I1EW53_9GLOM</name>
<dbReference type="VEuPathDB" id="FungiDB:FUN_015078"/>
<accession>A0A2I1EW53</accession>
<dbReference type="Proteomes" id="UP000684084">
    <property type="component" value="Unassembled WGS sequence"/>
</dbReference>
<evidence type="ECO:0000256" key="2">
    <source>
        <dbReference type="ARBA" id="ARBA00022448"/>
    </source>
</evidence>
<sequence>MFSHHLGWLDKLVSILESMLMFYLAVPIATASGKILLQTTPDAALNSLEACLREIQLNPTILLLTTTHFWANSYGQLIGTVCVQVNPDANEQEVLADVYSRLIPLFVNIENSGELTVQIVWKLGLLKLV</sequence>
<gene>
    <name evidence="5" type="ORF">CHRIB12_LOCUS14648</name>
</gene>
<dbReference type="PANTHER" id="PTHR46531:SF1">
    <property type="entry name" value="ZINC TRANSPORTER 6"/>
    <property type="match status" value="1"/>
</dbReference>
<dbReference type="PANTHER" id="PTHR46531">
    <property type="entry name" value="ZINC TRANSPORTER 6"/>
    <property type="match status" value="1"/>
</dbReference>
<dbReference type="GO" id="GO:0006829">
    <property type="term" value="P:zinc ion transport"/>
    <property type="evidence" value="ECO:0007669"/>
    <property type="project" value="TreeGrafter"/>
</dbReference>